<reference evidence="2" key="1">
    <citation type="submission" date="2022-11" db="UniProtKB">
        <authorList>
            <consortium name="WormBaseParasite"/>
        </authorList>
    </citation>
    <scope>IDENTIFICATION</scope>
</reference>
<organism evidence="1 2">
    <name type="scientific">Romanomermis culicivorax</name>
    <name type="common">Nematode worm</name>
    <dbReference type="NCBI Taxonomy" id="13658"/>
    <lineage>
        <taxon>Eukaryota</taxon>
        <taxon>Metazoa</taxon>
        <taxon>Ecdysozoa</taxon>
        <taxon>Nematoda</taxon>
        <taxon>Enoplea</taxon>
        <taxon>Dorylaimia</taxon>
        <taxon>Mermithida</taxon>
        <taxon>Mermithoidea</taxon>
        <taxon>Mermithidae</taxon>
        <taxon>Romanomermis</taxon>
    </lineage>
</organism>
<protein>
    <submittedName>
        <fullName evidence="2">Uncharacterized protein</fullName>
    </submittedName>
</protein>
<accession>A0A915HU67</accession>
<dbReference type="WBParaSite" id="nRc.2.0.1.t05439-RA">
    <property type="protein sequence ID" value="nRc.2.0.1.t05439-RA"/>
    <property type="gene ID" value="nRc.2.0.1.g05439"/>
</dbReference>
<evidence type="ECO:0000313" key="2">
    <source>
        <dbReference type="WBParaSite" id="nRc.2.0.1.t05439-RA"/>
    </source>
</evidence>
<dbReference type="AlphaFoldDB" id="A0A915HU67"/>
<sequence>MVASSQQRRQDGDIVTFIMHIADVQIQDIIFTGRLSNSLSQTISIH</sequence>
<keyword evidence="1" id="KW-1185">Reference proteome</keyword>
<proteinExistence type="predicted"/>
<dbReference type="Proteomes" id="UP000887565">
    <property type="component" value="Unplaced"/>
</dbReference>
<name>A0A915HU67_ROMCU</name>
<evidence type="ECO:0000313" key="1">
    <source>
        <dbReference type="Proteomes" id="UP000887565"/>
    </source>
</evidence>